<evidence type="ECO:0000313" key="3">
    <source>
        <dbReference type="EMBL" id="AAC07836.1"/>
    </source>
</evidence>
<proteinExistence type="predicted"/>
<dbReference type="OrthoDB" id="3199616at2"/>
<dbReference type="CAZy" id="GT4">
    <property type="family name" value="Glycosyltransferase Family 4"/>
</dbReference>
<dbReference type="FunCoup" id="O67880">
    <property type="interactions" value="57"/>
</dbReference>
<evidence type="ECO:0000313" key="4">
    <source>
        <dbReference type="Proteomes" id="UP000000798"/>
    </source>
</evidence>
<feature type="domain" description="Glycosyltransferase subfamily 4-like N-terminal" evidence="2">
    <location>
        <begin position="19"/>
        <end position="170"/>
    </location>
</feature>
<accession>O67880</accession>
<reference evidence="3 4" key="1">
    <citation type="journal article" date="1998" name="Nature">
        <title>The complete genome of the hyperthermophilic bacterium Aquifex aeolicus.</title>
        <authorList>
            <person name="Deckert G."/>
            <person name="Warren P.V."/>
            <person name="Gaasterland T."/>
            <person name="Young W.G."/>
            <person name="Lenox A.L."/>
            <person name="Graham D.E."/>
            <person name="Overbeek R."/>
            <person name="Snead M.A."/>
            <person name="Keller M."/>
            <person name="Aujay M."/>
            <person name="Huber R."/>
            <person name="Feldman R.A."/>
            <person name="Short J.M."/>
            <person name="Olson G.J."/>
            <person name="Swanson R.V."/>
        </authorList>
    </citation>
    <scope>NUCLEOTIDE SEQUENCE [LARGE SCALE GENOMIC DNA]</scope>
    <source>
        <strain evidence="3 4">VF5</strain>
    </source>
</reference>
<dbReference type="SUPFAM" id="SSF53756">
    <property type="entry name" value="UDP-Glycosyltransferase/glycogen phosphorylase"/>
    <property type="match status" value="1"/>
</dbReference>
<dbReference type="AlphaFoldDB" id="O67880"/>
<organism evidence="3 4">
    <name type="scientific">Aquifex aeolicus (strain VF5)</name>
    <dbReference type="NCBI Taxonomy" id="224324"/>
    <lineage>
        <taxon>Bacteria</taxon>
        <taxon>Pseudomonadati</taxon>
        <taxon>Aquificota</taxon>
        <taxon>Aquificia</taxon>
        <taxon>Aquificales</taxon>
        <taxon>Aquificaceae</taxon>
        <taxon>Aquifex</taxon>
    </lineage>
</organism>
<dbReference type="InterPro" id="IPR001296">
    <property type="entry name" value="Glyco_trans_1"/>
</dbReference>
<dbReference type="InterPro" id="IPR028098">
    <property type="entry name" value="Glyco_trans_4-like_N"/>
</dbReference>
<dbReference type="Gene3D" id="3.40.50.2000">
    <property type="entry name" value="Glycogen Phosphorylase B"/>
    <property type="match status" value="2"/>
</dbReference>
<evidence type="ECO:0000259" key="2">
    <source>
        <dbReference type="Pfam" id="PF13439"/>
    </source>
</evidence>
<name>O67880_AQUAE</name>
<protein>
    <submittedName>
        <fullName evidence="3">Glucosyl transferase I</fullName>
    </submittedName>
</protein>
<dbReference type="STRING" id="224324.aq_2115"/>
<dbReference type="PIR" id="D70481">
    <property type="entry name" value="D70481"/>
</dbReference>
<dbReference type="PANTHER" id="PTHR12526:SF638">
    <property type="entry name" value="SPORE COAT PROTEIN SA"/>
    <property type="match status" value="1"/>
</dbReference>
<dbReference type="HOGENOM" id="CLU_009583_0_4_0"/>
<dbReference type="eggNOG" id="COG0438">
    <property type="taxonomic scope" value="Bacteria"/>
</dbReference>
<feature type="domain" description="Glycosyl transferase family 1" evidence="1">
    <location>
        <begin position="178"/>
        <end position="343"/>
    </location>
</feature>
<dbReference type="InParanoid" id="O67880"/>
<keyword evidence="4" id="KW-1185">Reference proteome</keyword>
<dbReference type="GO" id="GO:0016757">
    <property type="term" value="F:glycosyltransferase activity"/>
    <property type="evidence" value="ECO:0000318"/>
    <property type="project" value="GO_Central"/>
</dbReference>
<gene>
    <name evidence="3" type="primary">rfaG</name>
    <name evidence="3" type="ordered locus">aq_2115</name>
</gene>
<dbReference type="EMBL" id="AE000657">
    <property type="protein sequence ID" value="AAC07836.1"/>
    <property type="molecule type" value="Genomic_DNA"/>
</dbReference>
<dbReference type="RefSeq" id="WP_010881385.1">
    <property type="nucleotide sequence ID" value="NC_000918.1"/>
</dbReference>
<evidence type="ECO:0000259" key="1">
    <source>
        <dbReference type="Pfam" id="PF00534"/>
    </source>
</evidence>
<sequence length="368" mass="42626">MFKVLNVVDGIGWCGTKEQTYLITKYLALKGIESHIALAFDYDYMVKKLEGTPVKIHFFEEHKGGISRFNFKNILRLRKIIKENDYDFVIAHSSHALDYVIMATSFMREKPKIIALRRSGFKPSFLSKYFKYSKANRIVVVSKEVGEKLKKWKFFPERIRIIQSGIELQRFYPRPELREEVRKELGVKENEYMFINVANWQPWRKGQEVILKALKELPFRNFKMFFVGLDTDSEEAGETFKKYGLEKNCMGLGFRSDIEMLLQGADLFLFGSFSEGIAGALLQAMATGRIVISTNAGGIPEYLKDGENGFMVEVGDWRGMKEKILKALSLSEEERKRISKNAIRTVQNYSIENTVDKYIKLFEELKKG</sequence>
<keyword evidence="3" id="KW-0808">Transferase</keyword>
<dbReference type="PANTHER" id="PTHR12526">
    <property type="entry name" value="GLYCOSYLTRANSFERASE"/>
    <property type="match status" value="1"/>
</dbReference>
<dbReference type="EnsemblBacteria" id="AAC07836">
    <property type="protein sequence ID" value="AAC07836"/>
    <property type="gene ID" value="aq_2115"/>
</dbReference>
<dbReference type="Proteomes" id="UP000000798">
    <property type="component" value="Chromosome"/>
</dbReference>
<dbReference type="CDD" id="cd03801">
    <property type="entry name" value="GT4_PimA-like"/>
    <property type="match status" value="1"/>
</dbReference>
<dbReference type="Pfam" id="PF00534">
    <property type="entry name" value="Glycos_transf_1"/>
    <property type="match status" value="1"/>
</dbReference>
<dbReference type="KEGG" id="aae:aq_2115"/>
<dbReference type="Pfam" id="PF13439">
    <property type="entry name" value="Glyco_transf_4"/>
    <property type="match status" value="1"/>
</dbReference>